<evidence type="ECO:0000313" key="3">
    <source>
        <dbReference type="Proteomes" id="UP000030922"/>
    </source>
</evidence>
<reference evidence="2 3" key="2">
    <citation type="journal article" date="2015" name="Biotechnol. Biofuels">
        <title>Bacteriophage application restores ethanol fermentation characteristics disrupted by Lactobacillus fermentum.</title>
        <authorList>
            <person name="Liu M."/>
            <person name="Bischoff K.M."/>
            <person name="Gill J.J."/>
            <person name="Mire-Criscione M.D."/>
            <person name="Berry J.D."/>
            <person name="Young R."/>
            <person name="Summer E.J."/>
        </authorList>
    </citation>
    <scope>NUCLEOTIDE SEQUENCE [LARGE SCALE GENOMIC DNA]</scope>
</reference>
<accession>A0A0A7NNN3</accession>
<protein>
    <submittedName>
        <fullName evidence="2">DNA helicase</fullName>
    </submittedName>
</protein>
<evidence type="ECO:0000313" key="2">
    <source>
        <dbReference type="EMBL" id="AIZ94660.1"/>
    </source>
</evidence>
<gene>
    <name evidence="2" type="ORF">LfeInf_034</name>
</gene>
<dbReference type="Gene3D" id="3.40.50.300">
    <property type="entry name" value="P-loop containing nucleotide triphosphate hydrolases"/>
    <property type="match status" value="1"/>
</dbReference>
<dbReference type="OrthoDB" id="2035at10239"/>
<dbReference type="Proteomes" id="UP000030922">
    <property type="component" value="Segment"/>
</dbReference>
<keyword evidence="2" id="KW-0547">Nucleotide-binding</keyword>
<feature type="domain" description="SF4 helicase" evidence="1">
    <location>
        <begin position="96"/>
        <end position="169"/>
    </location>
</feature>
<organism evidence="2 3">
    <name type="scientific">Lactobacillus phage LfeInf</name>
    <dbReference type="NCBI Taxonomy" id="1567484"/>
    <lineage>
        <taxon>Viruses</taxon>
        <taxon>Duplodnaviria</taxon>
        <taxon>Heunggongvirae</taxon>
        <taxon>Uroviricota</taxon>
        <taxon>Caudoviricetes</taxon>
        <taxon>Herelleviridae</taxon>
        <taxon>Hopescreekvirus</taxon>
        <taxon>Hopescreekvirus LfeInf</taxon>
    </lineage>
</organism>
<keyword evidence="3" id="KW-1185">Reference proteome</keyword>
<dbReference type="Pfam" id="PF03796">
    <property type="entry name" value="DnaB_C"/>
    <property type="match status" value="1"/>
</dbReference>
<dbReference type="RefSeq" id="YP_009222272.1">
    <property type="nucleotide sequence ID" value="NC_029058.1"/>
</dbReference>
<dbReference type="GO" id="GO:0003678">
    <property type="term" value="F:DNA helicase activity"/>
    <property type="evidence" value="ECO:0007669"/>
    <property type="project" value="InterPro"/>
</dbReference>
<keyword evidence="2" id="KW-0378">Hydrolase</keyword>
<dbReference type="GO" id="GO:0006260">
    <property type="term" value="P:DNA replication"/>
    <property type="evidence" value="ECO:0007669"/>
    <property type="project" value="InterPro"/>
</dbReference>
<evidence type="ECO:0000259" key="1">
    <source>
        <dbReference type="Pfam" id="PF03796"/>
    </source>
</evidence>
<name>A0A0A7NNN3_9CAUD</name>
<dbReference type="GO" id="GO:0005524">
    <property type="term" value="F:ATP binding"/>
    <property type="evidence" value="ECO:0007669"/>
    <property type="project" value="InterPro"/>
</dbReference>
<dbReference type="GeneID" id="26793822"/>
<dbReference type="InterPro" id="IPR027417">
    <property type="entry name" value="P-loop_NTPase"/>
</dbReference>
<keyword evidence="2" id="KW-0347">Helicase</keyword>
<proteinExistence type="predicted"/>
<dbReference type="SUPFAM" id="SSF52540">
    <property type="entry name" value="P-loop containing nucleoside triphosphate hydrolases"/>
    <property type="match status" value="1"/>
</dbReference>
<dbReference type="KEGG" id="vg:26793822"/>
<reference evidence="3" key="1">
    <citation type="submission" date="2014-10" db="EMBL/GenBank/DDBJ databases">
        <title>Characterization of Lactobacillus fermentum phage vB_S_LfeInf.</title>
        <authorList>
            <person name="Liu M."/>
            <person name="Gill J.J."/>
            <person name="Berry J."/>
            <person name="Young R.III."/>
            <person name="Summer E.J."/>
        </authorList>
    </citation>
    <scope>NUCLEOTIDE SEQUENCE [LARGE SCALE GENOMIC DNA]</scope>
</reference>
<sequence>MKQEGMTEFDKIKATIDDLELGKVALFGFKPGGGKSTLLTNLIYNYVMQDGNNILHVTLEDFNPEYISKLQSYYHNLANIGGYGNVYFKESTPLTLKVDDLKQMILSVERLNDIKIDMVVLDYVDLLKRQEYSDNEAKAGESLFRNLVKLAQQTDTLVITATQLNRGANIEEGATLIRYK</sequence>
<keyword evidence="2" id="KW-0067">ATP-binding</keyword>
<dbReference type="InterPro" id="IPR007694">
    <property type="entry name" value="DNA_helicase_DnaB-like_C"/>
</dbReference>
<dbReference type="EMBL" id="KP054477">
    <property type="protein sequence ID" value="AIZ94660.1"/>
    <property type="molecule type" value="Genomic_DNA"/>
</dbReference>